<dbReference type="AlphaFoldDB" id="A0A850XPB2"/>
<protein>
    <submittedName>
        <fullName evidence="10">ZNF85 protein</fullName>
    </submittedName>
</protein>
<feature type="region of interest" description="Disordered" evidence="8">
    <location>
        <begin position="1"/>
        <end position="47"/>
    </location>
</feature>
<feature type="non-terminal residue" evidence="10">
    <location>
        <position position="1"/>
    </location>
</feature>
<dbReference type="Pfam" id="PF00096">
    <property type="entry name" value="zf-C2H2"/>
    <property type="match status" value="1"/>
</dbReference>
<dbReference type="GO" id="GO:0000981">
    <property type="term" value="F:DNA-binding transcription factor activity, RNA polymerase II-specific"/>
    <property type="evidence" value="ECO:0007669"/>
    <property type="project" value="TreeGrafter"/>
</dbReference>
<dbReference type="Gene3D" id="3.30.160.60">
    <property type="entry name" value="Classic Zinc Finger"/>
    <property type="match status" value="2"/>
</dbReference>
<dbReference type="SMART" id="SM00355">
    <property type="entry name" value="ZnF_C2H2"/>
    <property type="match status" value="1"/>
</dbReference>
<feature type="compositionally biased region" description="Low complexity" evidence="8">
    <location>
        <begin position="121"/>
        <end position="130"/>
    </location>
</feature>
<evidence type="ECO:0000259" key="9">
    <source>
        <dbReference type="PROSITE" id="PS50157"/>
    </source>
</evidence>
<evidence type="ECO:0000256" key="2">
    <source>
        <dbReference type="ARBA" id="ARBA00022723"/>
    </source>
</evidence>
<keyword evidence="5" id="KW-0862">Zinc</keyword>
<keyword evidence="3" id="KW-0677">Repeat</keyword>
<dbReference type="InterPro" id="IPR013087">
    <property type="entry name" value="Znf_C2H2_type"/>
</dbReference>
<evidence type="ECO:0000256" key="5">
    <source>
        <dbReference type="ARBA" id="ARBA00022833"/>
    </source>
</evidence>
<dbReference type="InterPro" id="IPR036236">
    <property type="entry name" value="Znf_C2H2_sf"/>
</dbReference>
<organism evidence="10 11">
    <name type="scientific">Piaya cayana</name>
    <name type="common">Common squirrel cuckoo</name>
    <dbReference type="NCBI Taxonomy" id="33601"/>
    <lineage>
        <taxon>Eukaryota</taxon>
        <taxon>Metazoa</taxon>
        <taxon>Chordata</taxon>
        <taxon>Craniata</taxon>
        <taxon>Vertebrata</taxon>
        <taxon>Euteleostomi</taxon>
        <taxon>Archelosauria</taxon>
        <taxon>Archosauria</taxon>
        <taxon>Dinosauria</taxon>
        <taxon>Saurischia</taxon>
        <taxon>Theropoda</taxon>
        <taxon>Coelurosauria</taxon>
        <taxon>Aves</taxon>
        <taxon>Neognathae</taxon>
        <taxon>Neoaves</taxon>
        <taxon>Otidimorphae</taxon>
        <taxon>Cuculiformes</taxon>
        <taxon>Coccyzidae</taxon>
        <taxon>Piaya</taxon>
    </lineage>
</organism>
<proteinExistence type="predicted"/>
<keyword evidence="6" id="KW-0539">Nucleus</keyword>
<keyword evidence="11" id="KW-1185">Reference proteome</keyword>
<dbReference type="SUPFAM" id="SSF57667">
    <property type="entry name" value="beta-beta-alpha zinc fingers"/>
    <property type="match status" value="1"/>
</dbReference>
<evidence type="ECO:0000256" key="8">
    <source>
        <dbReference type="SAM" id="MobiDB-lite"/>
    </source>
</evidence>
<feature type="compositionally biased region" description="Basic and acidic residues" evidence="8">
    <location>
        <begin position="13"/>
        <end position="24"/>
    </location>
</feature>
<feature type="non-terminal residue" evidence="10">
    <location>
        <position position="130"/>
    </location>
</feature>
<keyword evidence="4 7" id="KW-0863">Zinc-finger</keyword>
<keyword evidence="2" id="KW-0479">Metal-binding</keyword>
<evidence type="ECO:0000256" key="4">
    <source>
        <dbReference type="ARBA" id="ARBA00022771"/>
    </source>
</evidence>
<dbReference type="GO" id="GO:0008270">
    <property type="term" value="F:zinc ion binding"/>
    <property type="evidence" value="ECO:0007669"/>
    <property type="project" value="UniProtKB-KW"/>
</dbReference>
<evidence type="ECO:0000313" key="10">
    <source>
        <dbReference type="EMBL" id="NWH83112.1"/>
    </source>
</evidence>
<dbReference type="EMBL" id="WAAB01101943">
    <property type="protein sequence ID" value="NWH83112.1"/>
    <property type="molecule type" value="Genomic_DNA"/>
</dbReference>
<evidence type="ECO:0000256" key="3">
    <source>
        <dbReference type="ARBA" id="ARBA00022737"/>
    </source>
</evidence>
<evidence type="ECO:0000313" key="11">
    <source>
        <dbReference type="Proteomes" id="UP000653271"/>
    </source>
</evidence>
<accession>A0A850XPB2</accession>
<dbReference type="PANTHER" id="PTHR23226">
    <property type="entry name" value="ZINC FINGER AND SCAN DOMAIN-CONTAINING"/>
    <property type="match status" value="1"/>
</dbReference>
<dbReference type="FunFam" id="3.30.160.60:FF:000180">
    <property type="entry name" value="Zinc finger protein 689"/>
    <property type="match status" value="1"/>
</dbReference>
<evidence type="ECO:0000256" key="7">
    <source>
        <dbReference type="PROSITE-ProRule" id="PRU00042"/>
    </source>
</evidence>
<comment type="subcellular location">
    <subcellularLocation>
        <location evidence="1">Nucleus</location>
    </subcellularLocation>
</comment>
<reference evidence="10" key="1">
    <citation type="submission" date="2019-09" db="EMBL/GenBank/DDBJ databases">
        <title>Bird 10,000 Genomes (B10K) Project - Family phase.</title>
        <authorList>
            <person name="Zhang G."/>
        </authorList>
    </citation>
    <scope>NUCLEOTIDE SEQUENCE</scope>
    <source>
        <strain evidence="10">B10K-DU-008-47</strain>
        <tissue evidence="10">Mixed tissue sample</tissue>
    </source>
</reference>
<comment type="caution">
    <text evidence="10">The sequence shown here is derived from an EMBL/GenBank/DDBJ whole genome shotgun (WGS) entry which is preliminary data.</text>
</comment>
<dbReference type="Proteomes" id="UP000653271">
    <property type="component" value="Unassembled WGS sequence"/>
</dbReference>
<evidence type="ECO:0000256" key="6">
    <source>
        <dbReference type="ARBA" id="ARBA00023242"/>
    </source>
</evidence>
<dbReference type="GO" id="GO:0000978">
    <property type="term" value="F:RNA polymerase II cis-regulatory region sequence-specific DNA binding"/>
    <property type="evidence" value="ECO:0007669"/>
    <property type="project" value="TreeGrafter"/>
</dbReference>
<evidence type="ECO:0000256" key="1">
    <source>
        <dbReference type="ARBA" id="ARBA00004123"/>
    </source>
</evidence>
<feature type="domain" description="C2H2-type" evidence="9">
    <location>
        <begin position="49"/>
        <end position="76"/>
    </location>
</feature>
<feature type="region of interest" description="Disordered" evidence="8">
    <location>
        <begin position="97"/>
        <end position="130"/>
    </location>
</feature>
<gene>
    <name evidence="10" type="primary">Znf85</name>
    <name evidence="10" type="ORF">PIACAY_R14541</name>
</gene>
<sequence length="130" mass="14145">EGGEEPPPRPPRKCSDCGKRLDRQRFKHKGTQTAPPLGAEAAEDPPRPFGCEGCGKSFNRSSHHLAHRCPRSGERPHACPECQRRFRWASALARHRLAHARREKAETGAKSQPGDAGKGGKAAACGKSFD</sequence>
<dbReference type="PANTHER" id="PTHR23226:SF416">
    <property type="entry name" value="FI01424P"/>
    <property type="match status" value="1"/>
</dbReference>
<name>A0A850XPB2_PIACA</name>
<dbReference type="GO" id="GO:0005634">
    <property type="term" value="C:nucleus"/>
    <property type="evidence" value="ECO:0007669"/>
    <property type="project" value="UniProtKB-SubCell"/>
</dbReference>
<dbReference type="OrthoDB" id="6077919at2759"/>
<dbReference type="PROSITE" id="PS50157">
    <property type="entry name" value="ZINC_FINGER_C2H2_2"/>
    <property type="match status" value="2"/>
</dbReference>
<feature type="domain" description="C2H2-type" evidence="9">
    <location>
        <begin position="77"/>
        <end position="104"/>
    </location>
</feature>
<dbReference type="PROSITE" id="PS00028">
    <property type="entry name" value="ZINC_FINGER_C2H2_1"/>
    <property type="match status" value="1"/>
</dbReference>